<keyword evidence="1" id="KW-0812">Transmembrane</keyword>
<dbReference type="STRING" id="180163.SAMN02745174_02497"/>
<proteinExistence type="predicted"/>
<sequence>MLTDLLISKILDIAKGFIPDTSKQKELETKIKELDIEELKEKGNYIDKIHSLIPFVLPCFLLVLLSMFTLNYLSDFINSNIGRECPIIHIDDRLVEICKTFIAFLFGKKTIEKFAKK</sequence>
<keyword evidence="1" id="KW-1133">Transmembrane helix</keyword>
<dbReference type="EMBL" id="FUWX01000035">
    <property type="protein sequence ID" value="SKA08619.1"/>
    <property type="molecule type" value="Genomic_DNA"/>
</dbReference>
<keyword evidence="1" id="KW-0472">Membrane</keyword>
<gene>
    <name evidence="2" type="ORF">SAMN02745174_02497</name>
</gene>
<dbReference type="AlphaFoldDB" id="A0A1T4QXV5"/>
<evidence type="ECO:0000313" key="3">
    <source>
        <dbReference type="Proteomes" id="UP000191153"/>
    </source>
</evidence>
<feature type="transmembrane region" description="Helical" evidence="1">
    <location>
        <begin position="52"/>
        <end position="73"/>
    </location>
</feature>
<accession>A0A1T4QXV5</accession>
<name>A0A1T4QXV5_9FUSO</name>
<protein>
    <submittedName>
        <fullName evidence="2">Uncharacterized protein</fullName>
    </submittedName>
</protein>
<evidence type="ECO:0000256" key="1">
    <source>
        <dbReference type="SAM" id="Phobius"/>
    </source>
</evidence>
<dbReference type="OrthoDB" id="94621at2"/>
<organism evidence="2 3">
    <name type="scientific">Cetobacterium ceti</name>
    <dbReference type="NCBI Taxonomy" id="180163"/>
    <lineage>
        <taxon>Bacteria</taxon>
        <taxon>Fusobacteriati</taxon>
        <taxon>Fusobacteriota</taxon>
        <taxon>Fusobacteriia</taxon>
        <taxon>Fusobacteriales</taxon>
        <taxon>Fusobacteriaceae</taxon>
        <taxon>Cetobacterium</taxon>
    </lineage>
</organism>
<dbReference type="RefSeq" id="WP_078694909.1">
    <property type="nucleotide sequence ID" value="NZ_FUWX01000035.1"/>
</dbReference>
<keyword evidence="3" id="KW-1185">Reference proteome</keyword>
<reference evidence="2 3" key="1">
    <citation type="submission" date="2017-02" db="EMBL/GenBank/DDBJ databases">
        <authorList>
            <person name="Peterson S.W."/>
        </authorList>
    </citation>
    <scope>NUCLEOTIDE SEQUENCE [LARGE SCALE GENOMIC DNA]</scope>
    <source>
        <strain evidence="2 3">ATCC 700028</strain>
    </source>
</reference>
<evidence type="ECO:0000313" key="2">
    <source>
        <dbReference type="EMBL" id="SKA08619.1"/>
    </source>
</evidence>
<dbReference type="Proteomes" id="UP000191153">
    <property type="component" value="Unassembled WGS sequence"/>
</dbReference>